<evidence type="ECO:0000256" key="2">
    <source>
        <dbReference type="ARBA" id="ARBA00006966"/>
    </source>
</evidence>
<sequence length="351" mass="39079">MNTMKSFASDNYAGVLPEIIQALLAANTAHARAYGNDELTTEAKNLFKQIFQCEVDVFFVFNGTGANVLSIMATTQSYSSVLCSDVSHIVTDESTSSESVSGCRLVPIQSNEHGKLDPAAVEEKLGRVGDCHAAQPSLISLTQPTEYGTIYSIDELKQMSLLAKKHDLYLHIDGARFFNACASLNCELKDLTTDVGVDILSLGGTKIGLMFGEAVVVFNKTLAKHMIYKHKQCMQLFSKQRFIAAQFNEIFKNDLWRKAAVHANQMVQILGKKLLKYSAYIKITKPIQTNAVFAVMPKEWIDLLSEKFPFYVWNPIINEVRLMCSFDTTETDIEEFVSVIEKLYGLASGHL</sequence>
<dbReference type="EMBL" id="CAJOBC010000087">
    <property type="protein sequence ID" value="CAF3534255.1"/>
    <property type="molecule type" value="Genomic_DNA"/>
</dbReference>
<accession>A0A813PF67</accession>
<comment type="similarity">
    <text evidence="2">Belongs to the threonine aldolase family.</text>
</comment>
<evidence type="ECO:0000313" key="6">
    <source>
        <dbReference type="EMBL" id="CAF3534255.1"/>
    </source>
</evidence>
<protein>
    <recommendedName>
        <fullName evidence="4">Aromatic amino acid beta-eliminating lyase/threonine aldolase domain-containing protein</fullName>
    </recommendedName>
</protein>
<reference evidence="5" key="1">
    <citation type="submission" date="2021-02" db="EMBL/GenBank/DDBJ databases">
        <authorList>
            <person name="Nowell W R."/>
        </authorList>
    </citation>
    <scope>NUCLEOTIDE SEQUENCE</scope>
</reference>
<comment type="cofactor">
    <cofactor evidence="1">
        <name>pyridoxal 5'-phosphate</name>
        <dbReference type="ChEBI" id="CHEBI:597326"/>
    </cofactor>
</comment>
<evidence type="ECO:0000259" key="4">
    <source>
        <dbReference type="Pfam" id="PF01212"/>
    </source>
</evidence>
<feature type="domain" description="Aromatic amino acid beta-eliminating lyase/threonine aldolase" evidence="4">
    <location>
        <begin position="7"/>
        <end position="293"/>
    </location>
</feature>
<keyword evidence="3" id="KW-0663">Pyridoxal phosphate</keyword>
<dbReference type="Gene3D" id="3.90.1150.10">
    <property type="entry name" value="Aspartate Aminotransferase, domain 1"/>
    <property type="match status" value="1"/>
</dbReference>
<comment type="caution">
    <text evidence="5">The sequence shown here is derived from an EMBL/GenBank/DDBJ whole genome shotgun (WGS) entry which is preliminary data.</text>
</comment>
<evidence type="ECO:0000313" key="7">
    <source>
        <dbReference type="Proteomes" id="UP000663829"/>
    </source>
</evidence>
<dbReference type="SUPFAM" id="SSF53383">
    <property type="entry name" value="PLP-dependent transferases"/>
    <property type="match status" value="1"/>
</dbReference>
<dbReference type="Gene3D" id="3.40.640.10">
    <property type="entry name" value="Type I PLP-dependent aspartate aminotransferase-like (Major domain)"/>
    <property type="match status" value="1"/>
</dbReference>
<keyword evidence="7" id="KW-1185">Reference proteome</keyword>
<gene>
    <name evidence="5" type="ORF">GPM918_LOCUS1012</name>
    <name evidence="6" type="ORF">SRO942_LOCUS1012</name>
</gene>
<dbReference type="CDD" id="cd06502">
    <property type="entry name" value="TA_like"/>
    <property type="match status" value="1"/>
</dbReference>
<proteinExistence type="inferred from homology"/>
<dbReference type="Proteomes" id="UP000663829">
    <property type="component" value="Unassembled WGS sequence"/>
</dbReference>
<dbReference type="InterPro" id="IPR015422">
    <property type="entry name" value="PyrdxlP-dep_Trfase_small"/>
</dbReference>
<dbReference type="InterPro" id="IPR015424">
    <property type="entry name" value="PyrdxlP-dep_Trfase"/>
</dbReference>
<evidence type="ECO:0000256" key="1">
    <source>
        <dbReference type="ARBA" id="ARBA00001933"/>
    </source>
</evidence>
<dbReference type="GO" id="GO:0016829">
    <property type="term" value="F:lyase activity"/>
    <property type="evidence" value="ECO:0007669"/>
    <property type="project" value="InterPro"/>
</dbReference>
<dbReference type="EMBL" id="CAJNOQ010000087">
    <property type="protein sequence ID" value="CAF0754126.1"/>
    <property type="molecule type" value="Genomic_DNA"/>
</dbReference>
<dbReference type="Pfam" id="PF01212">
    <property type="entry name" value="Beta_elim_lyase"/>
    <property type="match status" value="1"/>
</dbReference>
<dbReference type="PANTHER" id="PTHR48097">
    <property type="entry name" value="L-THREONINE ALDOLASE-RELATED"/>
    <property type="match status" value="1"/>
</dbReference>
<dbReference type="OrthoDB" id="10261951at2759"/>
<dbReference type="GO" id="GO:0006520">
    <property type="term" value="P:amino acid metabolic process"/>
    <property type="evidence" value="ECO:0007669"/>
    <property type="project" value="InterPro"/>
</dbReference>
<evidence type="ECO:0000313" key="5">
    <source>
        <dbReference type="EMBL" id="CAF0754126.1"/>
    </source>
</evidence>
<organism evidence="5 7">
    <name type="scientific">Didymodactylos carnosus</name>
    <dbReference type="NCBI Taxonomy" id="1234261"/>
    <lineage>
        <taxon>Eukaryota</taxon>
        <taxon>Metazoa</taxon>
        <taxon>Spiralia</taxon>
        <taxon>Gnathifera</taxon>
        <taxon>Rotifera</taxon>
        <taxon>Eurotatoria</taxon>
        <taxon>Bdelloidea</taxon>
        <taxon>Philodinida</taxon>
        <taxon>Philodinidae</taxon>
        <taxon>Didymodactylos</taxon>
    </lineage>
</organism>
<dbReference type="Proteomes" id="UP000681722">
    <property type="component" value="Unassembled WGS sequence"/>
</dbReference>
<evidence type="ECO:0000256" key="3">
    <source>
        <dbReference type="ARBA" id="ARBA00022898"/>
    </source>
</evidence>
<dbReference type="PANTHER" id="PTHR48097:SF5">
    <property type="entry name" value="LOW SPECIFICITY L-THREONINE ALDOLASE"/>
    <property type="match status" value="1"/>
</dbReference>
<dbReference type="InterPro" id="IPR001597">
    <property type="entry name" value="ArAA_b-elim_lyase/Thr_aldolase"/>
</dbReference>
<name>A0A813PF67_9BILA</name>
<dbReference type="AlphaFoldDB" id="A0A813PF67"/>
<dbReference type="InterPro" id="IPR015421">
    <property type="entry name" value="PyrdxlP-dep_Trfase_major"/>
</dbReference>